<protein>
    <recommendedName>
        <fullName evidence="4">5-aminolevulinate synthase</fullName>
    </recommendedName>
</protein>
<evidence type="ECO:0000256" key="1">
    <source>
        <dbReference type="SAM" id="Phobius"/>
    </source>
</evidence>
<keyword evidence="1" id="KW-1133">Transmembrane helix</keyword>
<comment type="caution">
    <text evidence="2">The sequence shown here is derived from an EMBL/GenBank/DDBJ whole genome shotgun (WGS) entry which is preliminary data.</text>
</comment>
<keyword evidence="3" id="KW-1185">Reference proteome</keyword>
<organism evidence="2 3">
    <name type="scientific">Litorisediminicola beolgyonensis</name>
    <dbReference type="NCBI Taxonomy" id="1173614"/>
    <lineage>
        <taxon>Bacteria</taxon>
        <taxon>Pseudomonadati</taxon>
        <taxon>Pseudomonadota</taxon>
        <taxon>Alphaproteobacteria</taxon>
        <taxon>Rhodobacterales</taxon>
        <taxon>Paracoccaceae</taxon>
        <taxon>Litorisediminicola</taxon>
    </lineage>
</organism>
<dbReference type="SUPFAM" id="SSF103481">
    <property type="entry name" value="Multidrug resistance efflux transporter EmrE"/>
    <property type="match status" value="1"/>
</dbReference>
<accession>A0ABW3ZF18</accession>
<gene>
    <name evidence="2" type="ORF">ACFQ4E_05120</name>
</gene>
<dbReference type="InterPro" id="IPR037185">
    <property type="entry name" value="EmrE-like"/>
</dbReference>
<sequence length="105" mass="10856">MSPSVALFALISALFYCLAMLVMKSWAAGPSLIGALLIAGALLAAGAFEIAALRHERLGLIYVVILGAEVVVIAGISLFHFGETYSPREIAGIAIVLLGTAVAWA</sequence>
<dbReference type="EMBL" id="JBHTMU010000006">
    <property type="protein sequence ID" value="MFD1341795.1"/>
    <property type="molecule type" value="Genomic_DNA"/>
</dbReference>
<feature type="transmembrane region" description="Helical" evidence="1">
    <location>
        <begin position="29"/>
        <end position="48"/>
    </location>
</feature>
<name>A0ABW3ZF18_9RHOB</name>
<keyword evidence="1" id="KW-0812">Transmembrane</keyword>
<dbReference type="Gene3D" id="1.10.3730.20">
    <property type="match status" value="1"/>
</dbReference>
<evidence type="ECO:0008006" key="4">
    <source>
        <dbReference type="Google" id="ProtNLM"/>
    </source>
</evidence>
<evidence type="ECO:0000313" key="3">
    <source>
        <dbReference type="Proteomes" id="UP001597135"/>
    </source>
</evidence>
<evidence type="ECO:0000313" key="2">
    <source>
        <dbReference type="EMBL" id="MFD1341795.1"/>
    </source>
</evidence>
<proteinExistence type="predicted"/>
<reference evidence="3" key="1">
    <citation type="journal article" date="2019" name="Int. J. Syst. Evol. Microbiol.">
        <title>The Global Catalogue of Microorganisms (GCM) 10K type strain sequencing project: providing services to taxonomists for standard genome sequencing and annotation.</title>
        <authorList>
            <consortium name="The Broad Institute Genomics Platform"/>
            <consortium name="The Broad Institute Genome Sequencing Center for Infectious Disease"/>
            <person name="Wu L."/>
            <person name="Ma J."/>
        </authorList>
    </citation>
    <scope>NUCLEOTIDE SEQUENCE [LARGE SCALE GENOMIC DNA]</scope>
    <source>
        <strain evidence="3">CCUG 62953</strain>
    </source>
</reference>
<keyword evidence="1" id="KW-0472">Membrane</keyword>
<dbReference type="Proteomes" id="UP001597135">
    <property type="component" value="Unassembled WGS sequence"/>
</dbReference>
<dbReference type="RefSeq" id="WP_386801859.1">
    <property type="nucleotide sequence ID" value="NZ_JBHTMU010000006.1"/>
</dbReference>
<feature type="transmembrane region" description="Helical" evidence="1">
    <location>
        <begin position="60"/>
        <end position="79"/>
    </location>
</feature>